<gene>
    <name evidence="2" type="ORF">PLEPLA_LOCUS24038</name>
</gene>
<evidence type="ECO:0000313" key="3">
    <source>
        <dbReference type="Proteomes" id="UP001153269"/>
    </source>
</evidence>
<evidence type="ECO:0000313" key="2">
    <source>
        <dbReference type="EMBL" id="CAB1436024.1"/>
    </source>
</evidence>
<organism evidence="2 3">
    <name type="scientific">Pleuronectes platessa</name>
    <name type="common">European plaice</name>
    <dbReference type="NCBI Taxonomy" id="8262"/>
    <lineage>
        <taxon>Eukaryota</taxon>
        <taxon>Metazoa</taxon>
        <taxon>Chordata</taxon>
        <taxon>Craniata</taxon>
        <taxon>Vertebrata</taxon>
        <taxon>Euteleostomi</taxon>
        <taxon>Actinopterygii</taxon>
        <taxon>Neopterygii</taxon>
        <taxon>Teleostei</taxon>
        <taxon>Neoteleostei</taxon>
        <taxon>Acanthomorphata</taxon>
        <taxon>Carangaria</taxon>
        <taxon>Pleuronectiformes</taxon>
        <taxon>Pleuronectoidei</taxon>
        <taxon>Pleuronectidae</taxon>
        <taxon>Pleuronectes</taxon>
    </lineage>
</organism>
<name>A0A9N7UNZ0_PLEPL</name>
<protein>
    <submittedName>
        <fullName evidence="2">Uncharacterized protein</fullName>
    </submittedName>
</protein>
<proteinExistence type="predicted"/>
<accession>A0A9N7UNZ0</accession>
<dbReference type="AlphaFoldDB" id="A0A9N7UNZ0"/>
<feature type="signal peptide" evidence="1">
    <location>
        <begin position="1"/>
        <end position="23"/>
    </location>
</feature>
<comment type="caution">
    <text evidence="2">The sequence shown here is derived from an EMBL/GenBank/DDBJ whole genome shotgun (WGS) entry which is preliminary data.</text>
</comment>
<feature type="chain" id="PRO_5040131750" evidence="1">
    <location>
        <begin position="24"/>
        <end position="111"/>
    </location>
</feature>
<sequence>MCGFVHAQASLIVIWGFWLGSEKEHDKCAKFVAGCSQTVGGNRPAEDVGGGGGDLGGHVLLLSHVALGNVASERQAGEENTAHRELWVWGLEEQDGCGARASSSGFIKGET</sequence>
<keyword evidence="1" id="KW-0732">Signal</keyword>
<evidence type="ECO:0000256" key="1">
    <source>
        <dbReference type="SAM" id="SignalP"/>
    </source>
</evidence>
<dbReference type="Proteomes" id="UP001153269">
    <property type="component" value="Unassembled WGS sequence"/>
</dbReference>
<reference evidence="2" key="1">
    <citation type="submission" date="2020-03" db="EMBL/GenBank/DDBJ databases">
        <authorList>
            <person name="Weist P."/>
        </authorList>
    </citation>
    <scope>NUCLEOTIDE SEQUENCE</scope>
</reference>
<keyword evidence="3" id="KW-1185">Reference proteome</keyword>
<dbReference type="EMBL" id="CADEAL010001846">
    <property type="protein sequence ID" value="CAB1436024.1"/>
    <property type="molecule type" value="Genomic_DNA"/>
</dbReference>